<accession>A0AAF0F3R2</accession>
<evidence type="ECO:0000313" key="12">
    <source>
        <dbReference type="Proteomes" id="UP001217754"/>
    </source>
</evidence>
<evidence type="ECO:0000256" key="4">
    <source>
        <dbReference type="ARBA" id="ARBA00022679"/>
    </source>
</evidence>
<evidence type="ECO:0000256" key="2">
    <source>
        <dbReference type="ARBA" id="ARBA00008420"/>
    </source>
</evidence>
<dbReference type="EMBL" id="CP119963">
    <property type="protein sequence ID" value="WFD40220.1"/>
    <property type="molecule type" value="Genomic_DNA"/>
</dbReference>
<dbReference type="Proteomes" id="UP001217754">
    <property type="component" value="Chromosome 6"/>
</dbReference>
<proteinExistence type="inferred from homology"/>
<dbReference type="AlphaFoldDB" id="A0AAF0F3R2"/>
<reference evidence="11" key="1">
    <citation type="submission" date="2023-03" db="EMBL/GenBank/DDBJ databases">
        <title>Mating type loci evolution in Malassezia.</title>
        <authorList>
            <person name="Coelho M.A."/>
        </authorList>
    </citation>
    <scope>NUCLEOTIDE SEQUENCE</scope>
    <source>
        <strain evidence="11">CBS 9431</strain>
    </source>
</reference>
<comment type="similarity">
    <text evidence="2">Belongs to the gluconokinase GntK/GntV family.</text>
</comment>
<keyword evidence="5" id="KW-0547">Nucleotide-binding</keyword>
<organism evidence="11 12">
    <name type="scientific">Malassezia japonica</name>
    <dbReference type="NCBI Taxonomy" id="223818"/>
    <lineage>
        <taxon>Eukaryota</taxon>
        <taxon>Fungi</taxon>
        <taxon>Dikarya</taxon>
        <taxon>Basidiomycota</taxon>
        <taxon>Ustilaginomycotina</taxon>
        <taxon>Malasseziomycetes</taxon>
        <taxon>Malasseziales</taxon>
        <taxon>Malasseziaceae</taxon>
        <taxon>Malassezia</taxon>
    </lineage>
</organism>
<evidence type="ECO:0000256" key="1">
    <source>
        <dbReference type="ARBA" id="ARBA00004875"/>
    </source>
</evidence>
<dbReference type="InterPro" id="IPR027417">
    <property type="entry name" value="P-loop_NTPase"/>
</dbReference>
<dbReference type="RefSeq" id="XP_060123117.1">
    <property type="nucleotide sequence ID" value="XM_060267134.1"/>
</dbReference>
<protein>
    <recommendedName>
        <fullName evidence="3">gluconokinase</fullName>
        <ecNumber evidence="3">2.7.1.12</ecNumber>
    </recommendedName>
    <alternativeName>
        <fullName evidence="8">Gluconate kinase</fullName>
    </alternativeName>
</protein>
<evidence type="ECO:0000256" key="3">
    <source>
        <dbReference type="ARBA" id="ARBA00012054"/>
    </source>
</evidence>
<dbReference type="PANTHER" id="PTHR43442">
    <property type="entry name" value="GLUCONOKINASE-RELATED"/>
    <property type="match status" value="1"/>
</dbReference>
<dbReference type="GO" id="GO:0046316">
    <property type="term" value="F:gluconokinase activity"/>
    <property type="evidence" value="ECO:0007669"/>
    <property type="project" value="UniProtKB-EC"/>
</dbReference>
<sequence length="116" mass="12770">MGGGTDEGTDTGFSTEDELASGADTDKDSSYRDTLRDAEAMRVVHVYLRLAPALLLERLEQRKGHFMKAAMLESQLETLEEPYVDKERDILVVDIVADSSPAMVLHMATQGLEALL</sequence>
<dbReference type="InterPro" id="IPR006001">
    <property type="entry name" value="Therm_gnt_kin"/>
</dbReference>
<keyword evidence="7" id="KW-0067">ATP-binding</keyword>
<evidence type="ECO:0000256" key="5">
    <source>
        <dbReference type="ARBA" id="ARBA00022741"/>
    </source>
</evidence>
<evidence type="ECO:0000256" key="6">
    <source>
        <dbReference type="ARBA" id="ARBA00022777"/>
    </source>
</evidence>
<keyword evidence="4 11" id="KW-0808">Transferase</keyword>
<comment type="catalytic activity">
    <reaction evidence="9">
        <text>D-gluconate + ATP = 6-phospho-D-gluconate + ADP + H(+)</text>
        <dbReference type="Rhea" id="RHEA:19433"/>
        <dbReference type="ChEBI" id="CHEBI:15378"/>
        <dbReference type="ChEBI" id="CHEBI:18391"/>
        <dbReference type="ChEBI" id="CHEBI:30616"/>
        <dbReference type="ChEBI" id="CHEBI:58759"/>
        <dbReference type="ChEBI" id="CHEBI:456216"/>
        <dbReference type="EC" id="2.7.1.12"/>
    </reaction>
</comment>
<feature type="region of interest" description="Disordered" evidence="10">
    <location>
        <begin position="1"/>
        <end position="32"/>
    </location>
</feature>
<evidence type="ECO:0000256" key="9">
    <source>
        <dbReference type="ARBA" id="ARBA00048090"/>
    </source>
</evidence>
<name>A0AAF0F3R2_9BASI</name>
<evidence type="ECO:0000256" key="10">
    <source>
        <dbReference type="SAM" id="MobiDB-lite"/>
    </source>
</evidence>
<evidence type="ECO:0000256" key="8">
    <source>
        <dbReference type="ARBA" id="ARBA00029835"/>
    </source>
</evidence>
<evidence type="ECO:0000256" key="7">
    <source>
        <dbReference type="ARBA" id="ARBA00022840"/>
    </source>
</evidence>
<gene>
    <name evidence="11" type="ORF">MJAP1_003206</name>
</gene>
<dbReference type="GO" id="GO:0005975">
    <property type="term" value="P:carbohydrate metabolic process"/>
    <property type="evidence" value="ECO:0007669"/>
    <property type="project" value="InterPro"/>
</dbReference>
<comment type="pathway">
    <text evidence="1">Carbohydrate acid metabolism; D-gluconate degradation.</text>
</comment>
<dbReference type="Gene3D" id="3.40.50.300">
    <property type="entry name" value="P-loop containing nucleotide triphosphate hydrolases"/>
    <property type="match status" value="1"/>
</dbReference>
<dbReference type="GeneID" id="85226857"/>
<dbReference type="EC" id="2.7.1.12" evidence="3"/>
<dbReference type="GO" id="GO:0005524">
    <property type="term" value="F:ATP binding"/>
    <property type="evidence" value="ECO:0007669"/>
    <property type="project" value="UniProtKB-KW"/>
</dbReference>
<dbReference type="SUPFAM" id="SSF52540">
    <property type="entry name" value="P-loop containing nucleoside triphosphate hydrolases"/>
    <property type="match status" value="1"/>
</dbReference>
<dbReference type="PANTHER" id="PTHR43442:SF3">
    <property type="entry name" value="GLUCONOKINASE-RELATED"/>
    <property type="match status" value="1"/>
</dbReference>
<keyword evidence="6" id="KW-0418">Kinase</keyword>
<evidence type="ECO:0000313" key="11">
    <source>
        <dbReference type="EMBL" id="WFD40220.1"/>
    </source>
</evidence>
<keyword evidence="12" id="KW-1185">Reference proteome</keyword>
<dbReference type="GO" id="GO:0005737">
    <property type="term" value="C:cytoplasm"/>
    <property type="evidence" value="ECO:0007669"/>
    <property type="project" value="TreeGrafter"/>
</dbReference>